<sequence>MSDFETAEVELASNTKKMHLPLFGQMPFLLAYAAANSWVQFFVIDSSLNMSRISQKLNLMDLTGRIQCVLSSINVCRILYHYEYESMLPRGYLPMYKEMPRNNGTVTLCEDHVLKKLNYDPYDFKAVIAVYEAIRQNQIVYNPL</sequence>
<feature type="transmembrane region" description="Helical" evidence="1">
    <location>
        <begin position="20"/>
        <end position="44"/>
    </location>
</feature>
<proteinExistence type="predicted"/>
<keyword evidence="1" id="KW-1133">Transmembrane helix</keyword>
<dbReference type="EMBL" id="FR824083">
    <property type="protein sequence ID" value="CCA17647.1"/>
    <property type="molecule type" value="Genomic_DNA"/>
</dbReference>
<protein>
    <submittedName>
        <fullName evidence="2">AlNc14C38G3306 protein</fullName>
    </submittedName>
</protein>
<accession>F0W935</accession>
<evidence type="ECO:0000313" key="2">
    <source>
        <dbReference type="EMBL" id="CCA17647.1"/>
    </source>
</evidence>
<dbReference type="AlphaFoldDB" id="F0W935"/>
<dbReference type="HOGENOM" id="CLU_1800039_0_0_1"/>
<keyword evidence="1" id="KW-0472">Membrane</keyword>
<evidence type="ECO:0000256" key="1">
    <source>
        <dbReference type="SAM" id="Phobius"/>
    </source>
</evidence>
<gene>
    <name evidence="2" type="primary">AlNc14C38G3306</name>
    <name evidence="2" type="ORF">ALNC14_037900</name>
</gene>
<reference evidence="2" key="1">
    <citation type="journal article" date="2011" name="PLoS Biol.">
        <title>Gene gain and loss during evolution of obligate parasitism in the white rust pathogen of Arabidopsis thaliana.</title>
        <authorList>
            <person name="Kemen E."/>
            <person name="Gardiner A."/>
            <person name="Schultz-Larsen T."/>
            <person name="Kemen A.C."/>
            <person name="Balmuth A.L."/>
            <person name="Robert-Seilaniantz A."/>
            <person name="Bailey K."/>
            <person name="Holub E."/>
            <person name="Studholme D.J."/>
            <person name="Maclean D."/>
            <person name="Jones J.D."/>
        </authorList>
    </citation>
    <scope>NUCLEOTIDE SEQUENCE</scope>
</reference>
<organism evidence="2">
    <name type="scientific">Albugo laibachii Nc14</name>
    <dbReference type="NCBI Taxonomy" id="890382"/>
    <lineage>
        <taxon>Eukaryota</taxon>
        <taxon>Sar</taxon>
        <taxon>Stramenopiles</taxon>
        <taxon>Oomycota</taxon>
        <taxon>Peronosporomycetes</taxon>
        <taxon>Albuginales</taxon>
        <taxon>Albuginaceae</taxon>
        <taxon>Albugo</taxon>
    </lineage>
</organism>
<keyword evidence="1" id="KW-0812">Transmembrane</keyword>
<reference evidence="2" key="2">
    <citation type="submission" date="2011-02" db="EMBL/GenBank/DDBJ databases">
        <authorList>
            <person name="MacLean D."/>
        </authorList>
    </citation>
    <scope>NUCLEOTIDE SEQUENCE</scope>
</reference>
<name>F0W935_9STRA</name>